<feature type="domain" description="Myb/SANT-like DNA-binding" evidence="6">
    <location>
        <begin position="4"/>
        <end position="80"/>
    </location>
</feature>
<evidence type="ECO:0000256" key="2">
    <source>
        <dbReference type="ARBA" id="ARBA00016807"/>
    </source>
</evidence>
<comment type="subunit">
    <text evidence="1">Self-associates forming complexes of several hundred monomers.</text>
</comment>
<evidence type="ECO:0000259" key="6">
    <source>
        <dbReference type="Pfam" id="PF13873"/>
    </source>
</evidence>
<sequence>MFLKKARTSKSQYTIYVEYLEKNCLLRTGKLSPNLGPEDLHSLWLQLAEELNACGDGPTREVEGWKKVFTAWKSQTRKKARENKALNALEIGLLRATGTVVVHGISTVPEIGVNEVHEAIHAVENVEIQYVYHNSGIL</sequence>
<dbReference type="EMBL" id="GEZM01002931">
    <property type="protein sequence ID" value="JAV97058.1"/>
    <property type="molecule type" value="Transcribed_RNA"/>
</dbReference>
<reference evidence="7" key="1">
    <citation type="journal article" date="2016" name="Sci. Rep.">
        <title>Molecular characterization of firefly nuptial gifts: a multi-omics approach sheds light on postcopulatory sexual selection.</title>
        <authorList>
            <person name="Al-Wathiqui N."/>
            <person name="Fallon T.R."/>
            <person name="South A."/>
            <person name="Weng J.K."/>
            <person name="Lewis S.M."/>
        </authorList>
    </citation>
    <scope>NUCLEOTIDE SEQUENCE</scope>
</reference>
<name>A0A1Y1NHN8_PHOPY</name>
<dbReference type="AlphaFoldDB" id="A0A1Y1NHN8"/>
<organism evidence="7">
    <name type="scientific">Photinus pyralis</name>
    <name type="common">Common eastern firefly</name>
    <name type="synonym">Lampyris pyralis</name>
    <dbReference type="NCBI Taxonomy" id="7054"/>
    <lineage>
        <taxon>Eukaryota</taxon>
        <taxon>Metazoa</taxon>
        <taxon>Ecdysozoa</taxon>
        <taxon>Arthropoda</taxon>
        <taxon>Hexapoda</taxon>
        <taxon>Insecta</taxon>
        <taxon>Pterygota</taxon>
        <taxon>Neoptera</taxon>
        <taxon>Endopterygota</taxon>
        <taxon>Coleoptera</taxon>
        <taxon>Polyphaga</taxon>
        <taxon>Elateriformia</taxon>
        <taxon>Elateroidea</taxon>
        <taxon>Lampyridae</taxon>
        <taxon>Lampyrinae</taxon>
        <taxon>Photinus</taxon>
    </lineage>
</organism>
<comment type="function">
    <text evidence="5">Involved in transvection phenomena (= synapsis-dependent gene expression), where the synaptic pairing of chromosomes carrying genes with which zeste interacts influences the expression of these genes. Zeste binds to DNA and stimulates transcription from a nearby promoter.</text>
</comment>
<keyword evidence="3" id="KW-0805">Transcription regulation</keyword>
<dbReference type="Pfam" id="PF13873">
    <property type="entry name" value="Myb_DNA-bind_5"/>
    <property type="match status" value="1"/>
</dbReference>
<keyword evidence="4" id="KW-0804">Transcription</keyword>
<evidence type="ECO:0000256" key="5">
    <source>
        <dbReference type="ARBA" id="ARBA00025466"/>
    </source>
</evidence>
<evidence type="ECO:0000256" key="4">
    <source>
        <dbReference type="ARBA" id="ARBA00023163"/>
    </source>
</evidence>
<evidence type="ECO:0000256" key="3">
    <source>
        <dbReference type="ARBA" id="ARBA00023015"/>
    </source>
</evidence>
<protein>
    <recommendedName>
        <fullName evidence="2">Regulatory protein zeste</fullName>
    </recommendedName>
</protein>
<proteinExistence type="predicted"/>
<evidence type="ECO:0000256" key="1">
    <source>
        <dbReference type="ARBA" id="ARBA00011764"/>
    </source>
</evidence>
<accession>A0A1Y1NHN8</accession>
<dbReference type="InterPro" id="IPR028002">
    <property type="entry name" value="Myb_DNA-bind_5"/>
</dbReference>
<evidence type="ECO:0000313" key="7">
    <source>
        <dbReference type="EMBL" id="JAV97058.1"/>
    </source>
</evidence>